<gene>
    <name evidence="1" type="ORF">D9613_007313</name>
</gene>
<evidence type="ECO:0000313" key="1">
    <source>
        <dbReference type="EMBL" id="KAF4610676.1"/>
    </source>
</evidence>
<organism evidence="1 2">
    <name type="scientific">Agrocybe pediades</name>
    <dbReference type="NCBI Taxonomy" id="84607"/>
    <lineage>
        <taxon>Eukaryota</taxon>
        <taxon>Fungi</taxon>
        <taxon>Dikarya</taxon>
        <taxon>Basidiomycota</taxon>
        <taxon>Agaricomycotina</taxon>
        <taxon>Agaricomycetes</taxon>
        <taxon>Agaricomycetidae</taxon>
        <taxon>Agaricales</taxon>
        <taxon>Agaricineae</taxon>
        <taxon>Strophariaceae</taxon>
        <taxon>Agrocybe</taxon>
    </lineage>
</organism>
<name>A0A8H4VHN6_9AGAR</name>
<keyword evidence="2" id="KW-1185">Reference proteome</keyword>
<accession>A0A8H4VHN6</accession>
<sequence>MDVISVAATVISICKAIKKWVDQLEQRDVIIREISSIVLQIHDILEPFTNSNLEFDQAGELQLSQSIRSIGDVLEKTREHMIVWKYKRSQKILAFLQPGTVIQRLQDDEKQLSRQLLILLTSLAVVGYFKSRSDSQKALRGSPEEARTSVELVEANSTADTLVELGRSFTDESATEFWRDFLGLKVTFVPYDLFLTRLRTWYEKPLNDVATSRIIMCLDEFNIGGITPGNLSRALSKETLKDFVDRYVGIAERRLESSISSETKPEWRIPLLIWIDDCPNNNKYEAAVATQMGVQVIQLKSTALAKAWIEHNEVFLRENDDGSRIRFITDNARMEFTPGKGTFMNYTAGKNILQYLRGHLYKAPVLIYTGSSVTTTRYVEQYESAGSTCVAHICIGFITNLANRRNDDTEWKGFNRPS</sequence>
<reference evidence="1 2" key="1">
    <citation type="submission" date="2019-12" db="EMBL/GenBank/DDBJ databases">
        <authorList>
            <person name="Floudas D."/>
            <person name="Bentzer J."/>
            <person name="Ahren D."/>
            <person name="Johansson T."/>
            <person name="Persson P."/>
            <person name="Tunlid A."/>
        </authorList>
    </citation>
    <scope>NUCLEOTIDE SEQUENCE [LARGE SCALE GENOMIC DNA]</scope>
    <source>
        <strain evidence="1 2">CBS 102.39</strain>
    </source>
</reference>
<comment type="caution">
    <text evidence="1">The sequence shown here is derived from an EMBL/GenBank/DDBJ whole genome shotgun (WGS) entry which is preliminary data.</text>
</comment>
<protein>
    <recommendedName>
        <fullName evidence="3">Fungal N-terminal domain-containing protein</fullName>
    </recommendedName>
</protein>
<dbReference type="Proteomes" id="UP000521872">
    <property type="component" value="Unassembled WGS sequence"/>
</dbReference>
<evidence type="ECO:0000313" key="2">
    <source>
        <dbReference type="Proteomes" id="UP000521872"/>
    </source>
</evidence>
<proteinExistence type="predicted"/>
<dbReference type="EMBL" id="JAACJL010000058">
    <property type="protein sequence ID" value="KAF4610676.1"/>
    <property type="molecule type" value="Genomic_DNA"/>
</dbReference>
<dbReference type="AlphaFoldDB" id="A0A8H4VHN6"/>
<evidence type="ECO:0008006" key="3">
    <source>
        <dbReference type="Google" id="ProtNLM"/>
    </source>
</evidence>